<accession>A0A9J5ZXA8</accession>
<organism evidence="1 2">
    <name type="scientific">Solanum commersonii</name>
    <name type="common">Commerson's wild potato</name>
    <name type="synonym">Commerson's nightshade</name>
    <dbReference type="NCBI Taxonomy" id="4109"/>
    <lineage>
        <taxon>Eukaryota</taxon>
        <taxon>Viridiplantae</taxon>
        <taxon>Streptophyta</taxon>
        <taxon>Embryophyta</taxon>
        <taxon>Tracheophyta</taxon>
        <taxon>Spermatophyta</taxon>
        <taxon>Magnoliopsida</taxon>
        <taxon>eudicotyledons</taxon>
        <taxon>Gunneridae</taxon>
        <taxon>Pentapetalae</taxon>
        <taxon>asterids</taxon>
        <taxon>lamiids</taxon>
        <taxon>Solanales</taxon>
        <taxon>Solanaceae</taxon>
        <taxon>Solanoideae</taxon>
        <taxon>Solaneae</taxon>
        <taxon>Solanum</taxon>
    </lineage>
</organism>
<dbReference type="EMBL" id="JACXVP010000003">
    <property type="protein sequence ID" value="KAG5616586.1"/>
    <property type="molecule type" value="Genomic_DNA"/>
</dbReference>
<name>A0A9J5ZXA8_SOLCO</name>
<sequence>MKHIISAMKIRPNEGNRSRYPLGAHRYWTWDLRSSVDCLPALSPGFVILSSIFPFKEEEEKSPGLHPLHFQHH</sequence>
<gene>
    <name evidence="1" type="ORF">H5410_016410</name>
</gene>
<proteinExistence type="predicted"/>
<evidence type="ECO:0000313" key="2">
    <source>
        <dbReference type="Proteomes" id="UP000824120"/>
    </source>
</evidence>
<evidence type="ECO:0000313" key="1">
    <source>
        <dbReference type="EMBL" id="KAG5616586.1"/>
    </source>
</evidence>
<reference evidence="1 2" key="1">
    <citation type="submission" date="2020-09" db="EMBL/GenBank/DDBJ databases">
        <title>De no assembly of potato wild relative species, Solanum commersonii.</title>
        <authorList>
            <person name="Cho K."/>
        </authorList>
    </citation>
    <scope>NUCLEOTIDE SEQUENCE [LARGE SCALE GENOMIC DNA]</scope>
    <source>
        <strain evidence="1">LZ3.2</strain>
        <tissue evidence="1">Leaf</tissue>
    </source>
</reference>
<protein>
    <submittedName>
        <fullName evidence="1">Uncharacterized protein</fullName>
    </submittedName>
</protein>
<keyword evidence="2" id="KW-1185">Reference proteome</keyword>
<dbReference type="AlphaFoldDB" id="A0A9J5ZXA8"/>
<comment type="caution">
    <text evidence="1">The sequence shown here is derived from an EMBL/GenBank/DDBJ whole genome shotgun (WGS) entry which is preliminary data.</text>
</comment>
<dbReference type="Proteomes" id="UP000824120">
    <property type="component" value="Chromosome 3"/>
</dbReference>